<dbReference type="InterPro" id="IPR002410">
    <property type="entry name" value="Peptidase_S33"/>
</dbReference>
<name>A0A4Q9FUP7_9FLAO</name>
<evidence type="ECO:0000256" key="1">
    <source>
        <dbReference type="ARBA" id="ARBA00022801"/>
    </source>
</evidence>
<dbReference type="InterPro" id="IPR029058">
    <property type="entry name" value="AB_hydrolase_fold"/>
</dbReference>
<feature type="domain" description="Serine aminopeptidase S33" evidence="3">
    <location>
        <begin position="83"/>
        <end position="161"/>
    </location>
</feature>
<organism evidence="4 5">
    <name type="scientific">Hyunsoonleella pacifica</name>
    <dbReference type="NCBI Taxonomy" id="1080224"/>
    <lineage>
        <taxon>Bacteria</taxon>
        <taxon>Pseudomonadati</taxon>
        <taxon>Bacteroidota</taxon>
        <taxon>Flavobacteriia</taxon>
        <taxon>Flavobacteriales</taxon>
        <taxon>Flavobacteriaceae</taxon>
    </lineage>
</organism>
<evidence type="ECO:0000313" key="5">
    <source>
        <dbReference type="Proteomes" id="UP000292372"/>
    </source>
</evidence>
<evidence type="ECO:0000259" key="3">
    <source>
        <dbReference type="Pfam" id="PF12146"/>
    </source>
</evidence>
<dbReference type="AlphaFoldDB" id="A0A4Q9FUP7"/>
<feature type="signal peptide" evidence="2">
    <location>
        <begin position="1"/>
        <end position="25"/>
    </location>
</feature>
<comment type="caution">
    <text evidence="4">The sequence shown here is derived from an EMBL/GenBank/DDBJ whole genome shotgun (WGS) entry which is preliminary data.</text>
</comment>
<accession>A0A4Q9FUP7</accession>
<feature type="chain" id="PRO_5020423531" evidence="2">
    <location>
        <begin position="26"/>
        <end position="351"/>
    </location>
</feature>
<proteinExistence type="predicted"/>
<dbReference type="GO" id="GO:0006508">
    <property type="term" value="P:proteolysis"/>
    <property type="evidence" value="ECO:0007669"/>
    <property type="project" value="InterPro"/>
</dbReference>
<gene>
    <name evidence="4" type="ORF">EYD46_05665</name>
</gene>
<keyword evidence="1 4" id="KW-0378">Hydrolase</keyword>
<dbReference type="InterPro" id="IPR050266">
    <property type="entry name" value="AB_hydrolase_sf"/>
</dbReference>
<dbReference type="Pfam" id="PF12146">
    <property type="entry name" value="Hydrolase_4"/>
    <property type="match status" value="1"/>
</dbReference>
<dbReference type="EMBL" id="SIRS01000002">
    <property type="protein sequence ID" value="TBN17799.1"/>
    <property type="molecule type" value="Genomic_DNA"/>
</dbReference>
<dbReference type="Proteomes" id="UP000292372">
    <property type="component" value="Unassembled WGS sequence"/>
</dbReference>
<dbReference type="PANTHER" id="PTHR43798">
    <property type="entry name" value="MONOACYLGLYCEROL LIPASE"/>
    <property type="match status" value="1"/>
</dbReference>
<evidence type="ECO:0000256" key="2">
    <source>
        <dbReference type="SAM" id="SignalP"/>
    </source>
</evidence>
<keyword evidence="2" id="KW-0732">Signal</keyword>
<dbReference type="Gene3D" id="3.40.50.1820">
    <property type="entry name" value="alpha/beta hydrolase"/>
    <property type="match status" value="1"/>
</dbReference>
<dbReference type="InterPro" id="IPR022742">
    <property type="entry name" value="Hydrolase_4"/>
</dbReference>
<sequence length="351" mass="38914">MKQFNKPFLKIIFAIITLCIVAACSNDNVLNDLDETIFVRHKNADMPAYVRGNASEKVFLITLHGGPGGTGLGFTGKAFDAIENKYGVVYFDQRGSGNSQGHYSENDLSIDLMVEDVLALVKVMKYKFGNEARFFLLGGSWGGTLGTATLLKDQSNFKGWIEVDGANNPTGLYDMYIETFIATANTQIALGNNINFWETVIEFVNQVDPVNNLDDFLKLNNKAFEAEEKLFDDGFIASVENGIRGNESFFAYNFLTKGWNNAQISSILVDDKGLFQTVDFTSQLPEITIPSLFISGQYDMVVPIASAINAYQAIGSPSKDLLIFKKSGHGPMFSEPDRFTTEVLRFIDEHK</sequence>
<dbReference type="PANTHER" id="PTHR43798:SF31">
    <property type="entry name" value="AB HYDROLASE SUPERFAMILY PROTEIN YCLE"/>
    <property type="match status" value="1"/>
</dbReference>
<evidence type="ECO:0000313" key="4">
    <source>
        <dbReference type="EMBL" id="TBN17799.1"/>
    </source>
</evidence>
<dbReference type="PRINTS" id="PR00793">
    <property type="entry name" value="PROAMNOPTASE"/>
</dbReference>
<dbReference type="GO" id="GO:0016020">
    <property type="term" value="C:membrane"/>
    <property type="evidence" value="ECO:0007669"/>
    <property type="project" value="TreeGrafter"/>
</dbReference>
<dbReference type="PROSITE" id="PS51257">
    <property type="entry name" value="PROKAR_LIPOPROTEIN"/>
    <property type="match status" value="1"/>
</dbReference>
<dbReference type="RefSeq" id="WP_130936089.1">
    <property type="nucleotide sequence ID" value="NZ_BMEE01000001.1"/>
</dbReference>
<dbReference type="OrthoDB" id="9796770at2"/>
<reference evidence="4 5" key="1">
    <citation type="journal article" date="2015" name="Int. J. Syst. Evol. Microbiol.">
        <title>Hyunsoonleella pacifica sp. nov., isolated from seawater of South Pacific Gyre.</title>
        <authorList>
            <person name="Gao X."/>
            <person name="Zhang Z."/>
            <person name="Dai X."/>
            <person name="Zhang X.H."/>
        </authorList>
    </citation>
    <scope>NUCLEOTIDE SEQUENCE [LARGE SCALE GENOMIC DNA]</scope>
    <source>
        <strain evidence="4 5">SW033</strain>
    </source>
</reference>
<dbReference type="GO" id="GO:0008233">
    <property type="term" value="F:peptidase activity"/>
    <property type="evidence" value="ECO:0007669"/>
    <property type="project" value="InterPro"/>
</dbReference>
<protein>
    <submittedName>
        <fullName evidence="4">Alpha/beta hydrolase</fullName>
    </submittedName>
</protein>
<keyword evidence="5" id="KW-1185">Reference proteome</keyword>
<dbReference type="SUPFAM" id="SSF53474">
    <property type="entry name" value="alpha/beta-Hydrolases"/>
    <property type="match status" value="1"/>
</dbReference>